<dbReference type="InterPro" id="IPR009056">
    <property type="entry name" value="Cyt_c-like_dom"/>
</dbReference>
<dbReference type="PANTHER" id="PTHR35008:SF8">
    <property type="entry name" value="ALCOHOL DEHYDROGENASE CYTOCHROME C SUBUNIT"/>
    <property type="match status" value="1"/>
</dbReference>
<feature type="domain" description="Cytochrome c" evidence="6">
    <location>
        <begin position="34"/>
        <end position="123"/>
    </location>
</feature>
<dbReference type="RefSeq" id="WP_212230592.1">
    <property type="nucleotide sequence ID" value="NZ_JAGUCN010000027.1"/>
</dbReference>
<evidence type="ECO:0000256" key="4">
    <source>
        <dbReference type="PROSITE-ProRule" id="PRU00433"/>
    </source>
</evidence>
<dbReference type="PROSITE" id="PS51007">
    <property type="entry name" value="CYTC"/>
    <property type="match status" value="1"/>
</dbReference>
<dbReference type="PROSITE" id="PS51257">
    <property type="entry name" value="PROKAR_LIPOPROTEIN"/>
    <property type="match status" value="1"/>
</dbReference>
<organism evidence="7 8">
    <name type="scientific">Carboxylicivirga mesophila</name>
    <dbReference type="NCBI Taxonomy" id="1166478"/>
    <lineage>
        <taxon>Bacteria</taxon>
        <taxon>Pseudomonadati</taxon>
        <taxon>Bacteroidota</taxon>
        <taxon>Bacteroidia</taxon>
        <taxon>Marinilabiliales</taxon>
        <taxon>Marinilabiliaceae</taxon>
        <taxon>Carboxylicivirga</taxon>
    </lineage>
</organism>
<keyword evidence="1 4" id="KW-0349">Heme</keyword>
<keyword evidence="2 4" id="KW-0479">Metal-binding</keyword>
<keyword evidence="3 4" id="KW-0408">Iron</keyword>
<protein>
    <submittedName>
        <fullName evidence="7">Cytochrome c</fullName>
    </submittedName>
</protein>
<feature type="signal peptide" evidence="5">
    <location>
        <begin position="1"/>
        <end position="22"/>
    </location>
</feature>
<evidence type="ECO:0000256" key="1">
    <source>
        <dbReference type="ARBA" id="ARBA00022617"/>
    </source>
</evidence>
<proteinExistence type="predicted"/>
<comment type="caution">
    <text evidence="7">The sequence shown here is derived from an EMBL/GenBank/DDBJ whole genome shotgun (WGS) entry which is preliminary data.</text>
</comment>
<reference evidence="7 8" key="1">
    <citation type="journal article" date="2014" name="Int. J. Syst. Evol. Microbiol.">
        <title>Carboxylicivirga gen. nov. in the family Marinilabiliaceae with two novel species, Carboxylicivirga mesophila sp. nov. and Carboxylicivirga taeanensis sp. nov., and reclassification of Cytophaga fermentans as Saccharicrinis fermentans gen. nov., comb. nov.</title>
        <authorList>
            <person name="Yang S.H."/>
            <person name="Seo H.S."/>
            <person name="Woo J.H."/>
            <person name="Oh H.M."/>
            <person name="Jang H."/>
            <person name="Lee J.H."/>
            <person name="Kim S.J."/>
            <person name="Kwon K.K."/>
        </authorList>
    </citation>
    <scope>NUCLEOTIDE SEQUENCE [LARGE SCALE GENOMIC DNA]</scope>
    <source>
        <strain evidence="7 8">JCM 18290</strain>
    </source>
</reference>
<feature type="chain" id="PRO_5045875530" evidence="5">
    <location>
        <begin position="23"/>
        <end position="139"/>
    </location>
</feature>
<accession>A0ABS5KF17</accession>
<keyword evidence="8" id="KW-1185">Reference proteome</keyword>
<evidence type="ECO:0000256" key="2">
    <source>
        <dbReference type="ARBA" id="ARBA00022723"/>
    </source>
</evidence>
<evidence type="ECO:0000256" key="3">
    <source>
        <dbReference type="ARBA" id="ARBA00023004"/>
    </source>
</evidence>
<dbReference type="InterPro" id="IPR036909">
    <property type="entry name" value="Cyt_c-like_dom_sf"/>
</dbReference>
<dbReference type="InterPro" id="IPR051459">
    <property type="entry name" value="Cytochrome_c-type_DH"/>
</dbReference>
<evidence type="ECO:0000313" key="8">
    <source>
        <dbReference type="Proteomes" id="UP000721861"/>
    </source>
</evidence>
<dbReference type="Gene3D" id="1.10.760.10">
    <property type="entry name" value="Cytochrome c-like domain"/>
    <property type="match status" value="1"/>
</dbReference>
<dbReference type="EMBL" id="JAGUCN010000027">
    <property type="protein sequence ID" value="MBS2213427.1"/>
    <property type="molecule type" value="Genomic_DNA"/>
</dbReference>
<dbReference type="Proteomes" id="UP000721861">
    <property type="component" value="Unassembled WGS sequence"/>
</dbReference>
<dbReference type="Pfam" id="PF00034">
    <property type="entry name" value="Cytochrom_C"/>
    <property type="match status" value="1"/>
</dbReference>
<gene>
    <name evidence="7" type="ORF">KEM09_18575</name>
</gene>
<dbReference type="SUPFAM" id="SSF46626">
    <property type="entry name" value="Cytochrome c"/>
    <property type="match status" value="1"/>
</dbReference>
<evidence type="ECO:0000259" key="6">
    <source>
        <dbReference type="PROSITE" id="PS51007"/>
    </source>
</evidence>
<evidence type="ECO:0000313" key="7">
    <source>
        <dbReference type="EMBL" id="MBS2213427.1"/>
    </source>
</evidence>
<sequence>MQKLAVLVLAILFMACSSSSNKKEQSQEVKAVEKTQHPGEIQYKRHCLSCHQKNAGGIPGMYPPLADNKVVSGEKEPLINIVLHGLSGEIEVNGEKYNGVMASYKNLSDKDIADVLNYLRSGFGNSGEAITPAEVKSLR</sequence>
<evidence type="ECO:0000256" key="5">
    <source>
        <dbReference type="SAM" id="SignalP"/>
    </source>
</evidence>
<name>A0ABS5KF17_9BACT</name>
<keyword evidence="5" id="KW-0732">Signal</keyword>
<dbReference type="PANTHER" id="PTHR35008">
    <property type="entry name" value="BLL4482 PROTEIN-RELATED"/>
    <property type="match status" value="1"/>
</dbReference>